<name>A0AAJ7TJI8_PETMA</name>
<evidence type="ECO:0000256" key="4">
    <source>
        <dbReference type="ARBA" id="ARBA00022777"/>
    </source>
</evidence>
<dbReference type="PANTHER" id="PTHR12400:SF47">
    <property type="entry name" value="INOSITOL HEXAKISPHOSPHATE KINASE 2"/>
    <property type="match status" value="1"/>
</dbReference>
<accession>A0AAJ7TJI8</accession>
<organism evidence="8 10">
    <name type="scientific">Petromyzon marinus</name>
    <name type="common">Sea lamprey</name>
    <dbReference type="NCBI Taxonomy" id="7757"/>
    <lineage>
        <taxon>Eukaryota</taxon>
        <taxon>Metazoa</taxon>
        <taxon>Chordata</taxon>
        <taxon>Craniata</taxon>
        <taxon>Vertebrata</taxon>
        <taxon>Cyclostomata</taxon>
        <taxon>Hyperoartia</taxon>
        <taxon>Petromyzontiformes</taxon>
        <taxon>Petromyzontidae</taxon>
        <taxon>Petromyzon</taxon>
    </lineage>
</organism>
<dbReference type="RefSeq" id="XP_032819164.1">
    <property type="nucleotide sequence ID" value="XM_032963273.1"/>
</dbReference>
<dbReference type="PANTHER" id="PTHR12400">
    <property type="entry name" value="INOSITOL POLYPHOSPHATE KINASE"/>
    <property type="match status" value="1"/>
</dbReference>
<dbReference type="GO" id="GO:0005634">
    <property type="term" value="C:nucleus"/>
    <property type="evidence" value="ECO:0007669"/>
    <property type="project" value="TreeGrafter"/>
</dbReference>
<dbReference type="EC" id="2.7.-.-" evidence="6"/>
<dbReference type="Pfam" id="PF03770">
    <property type="entry name" value="IPK"/>
    <property type="match status" value="1"/>
</dbReference>
<dbReference type="InterPro" id="IPR005522">
    <property type="entry name" value="IPK"/>
</dbReference>
<keyword evidence="2 6" id="KW-0808">Transferase</keyword>
<protein>
    <recommendedName>
        <fullName evidence="6">Kinase</fullName>
        <ecNumber evidence="6">2.7.-.-</ecNumber>
    </recommendedName>
</protein>
<dbReference type="Proteomes" id="UP001318040">
    <property type="component" value="Chromosome 30"/>
</dbReference>
<dbReference type="SUPFAM" id="SSF56104">
    <property type="entry name" value="SAICAR synthase-like"/>
    <property type="match status" value="1"/>
</dbReference>
<dbReference type="Gene3D" id="3.30.470.160">
    <property type="entry name" value="Inositol polyphosphate kinase"/>
    <property type="match status" value="1"/>
</dbReference>
<dbReference type="GO" id="GO:0032958">
    <property type="term" value="P:inositol phosphate biosynthetic process"/>
    <property type="evidence" value="ECO:0007669"/>
    <property type="project" value="InterPro"/>
</dbReference>
<dbReference type="KEGG" id="pmrn:116947474"/>
<feature type="compositionally biased region" description="Basic and acidic residues" evidence="7">
    <location>
        <begin position="144"/>
        <end position="162"/>
    </location>
</feature>
<dbReference type="GO" id="GO:0000828">
    <property type="term" value="F:inositol hexakisphosphate kinase activity"/>
    <property type="evidence" value="ECO:0007669"/>
    <property type="project" value="TreeGrafter"/>
</dbReference>
<evidence type="ECO:0000256" key="3">
    <source>
        <dbReference type="ARBA" id="ARBA00022741"/>
    </source>
</evidence>
<sequence>MSPILSEMDNYNINKGGVLLEPFVHQVGGHTCVLRFNDATICKPLIKREHQVYEGLPLDIARFVPQYKGIVSVSFEEDEEGKTSLIAYPQTEGEEASGGRYERKYSLECGQPKRKQPRWDNNNCNGGGAAPSPSGNSEQQPHTDAGKQKSSSVEKRRQEKSCEVGVKSEVAYYKRDSSTENLPAEMRGNPWSMECHQQQLQRMKDNSKHKNQYRFLLLENLVSAYKWPCILDLKMGTRQHGDDASEEKQARQTHKCQQSTSAVLGVRVCGMQVYRVDAAQHMFMNKYIGRKLSVNGFKETLTQFFHNGQRLRKDLLEPVLRKLSELRVALERQDSYRFYSSSLLIIYEGQECWTSNSEANDSTGEEPGCDGAGVDEAVKVDVRMIDFAHTTCQQFTDDSVAYEGPDSDYIFGLRNLIHILKQIKHEHENVGPSSSVHEEESGD</sequence>
<keyword evidence="4 6" id="KW-0418">Kinase</keyword>
<dbReference type="FunFam" id="3.30.470.160:FF:000002">
    <property type="entry name" value="Kinase"/>
    <property type="match status" value="1"/>
</dbReference>
<feature type="region of interest" description="Disordered" evidence="7">
    <location>
        <begin position="109"/>
        <end position="162"/>
    </location>
</feature>
<comment type="similarity">
    <text evidence="1 6">Belongs to the inositol phosphokinase (IPK) family.</text>
</comment>
<dbReference type="RefSeq" id="XP_032819163.1">
    <property type="nucleotide sequence ID" value="XM_032963272.1"/>
</dbReference>
<evidence type="ECO:0000313" key="8">
    <source>
        <dbReference type="Proteomes" id="UP001318040"/>
    </source>
</evidence>
<proteinExistence type="inferred from homology"/>
<evidence type="ECO:0000313" key="12">
    <source>
        <dbReference type="RefSeq" id="XP_032819164.1"/>
    </source>
</evidence>
<keyword evidence="8" id="KW-1185">Reference proteome</keyword>
<evidence type="ECO:0000313" key="10">
    <source>
        <dbReference type="RefSeq" id="XP_032819161.1"/>
    </source>
</evidence>
<gene>
    <name evidence="9 10 11 12" type="primary">LOC116947474</name>
</gene>
<keyword evidence="5" id="KW-0067">ATP-binding</keyword>
<dbReference type="GO" id="GO:0046854">
    <property type="term" value="P:phosphatidylinositol phosphate biosynthetic process"/>
    <property type="evidence" value="ECO:0007669"/>
    <property type="project" value="TreeGrafter"/>
</dbReference>
<keyword evidence="3" id="KW-0547">Nucleotide-binding</keyword>
<dbReference type="GO" id="GO:0005737">
    <property type="term" value="C:cytoplasm"/>
    <property type="evidence" value="ECO:0007669"/>
    <property type="project" value="TreeGrafter"/>
</dbReference>
<dbReference type="CTD" id="51447"/>
<evidence type="ECO:0000313" key="11">
    <source>
        <dbReference type="RefSeq" id="XP_032819163.1"/>
    </source>
</evidence>
<evidence type="ECO:0000256" key="5">
    <source>
        <dbReference type="ARBA" id="ARBA00022840"/>
    </source>
</evidence>
<evidence type="ECO:0000256" key="6">
    <source>
        <dbReference type="RuleBase" id="RU363090"/>
    </source>
</evidence>
<evidence type="ECO:0000256" key="1">
    <source>
        <dbReference type="ARBA" id="ARBA00007374"/>
    </source>
</evidence>
<reference evidence="9 10" key="1">
    <citation type="submission" date="2025-04" db="UniProtKB">
        <authorList>
            <consortium name="RefSeq"/>
        </authorList>
    </citation>
    <scope>IDENTIFICATION</scope>
    <source>
        <tissue evidence="9 10">Sperm</tissue>
    </source>
</reference>
<dbReference type="RefSeq" id="XP_032819161.1">
    <property type="nucleotide sequence ID" value="XM_032963270.1"/>
</dbReference>
<evidence type="ECO:0000313" key="9">
    <source>
        <dbReference type="RefSeq" id="XP_032819160.1"/>
    </source>
</evidence>
<dbReference type="RefSeq" id="XP_032819160.1">
    <property type="nucleotide sequence ID" value="XM_032963269.1"/>
</dbReference>
<dbReference type="GO" id="GO:0005524">
    <property type="term" value="F:ATP binding"/>
    <property type="evidence" value="ECO:0007669"/>
    <property type="project" value="UniProtKB-KW"/>
</dbReference>
<evidence type="ECO:0000256" key="7">
    <source>
        <dbReference type="SAM" id="MobiDB-lite"/>
    </source>
</evidence>
<dbReference type="AlphaFoldDB" id="A0AAJ7TJI8"/>
<evidence type="ECO:0000256" key="2">
    <source>
        <dbReference type="ARBA" id="ARBA00022679"/>
    </source>
</evidence>
<dbReference type="InterPro" id="IPR038286">
    <property type="entry name" value="IPK_sf"/>
</dbReference>